<keyword evidence="2" id="KW-0175">Coiled coil</keyword>
<name>A0A2N9F242_FAGSY</name>
<dbReference type="InterPro" id="IPR027417">
    <property type="entry name" value="P-loop_NTPase"/>
</dbReference>
<feature type="coiled-coil region" evidence="2">
    <location>
        <begin position="19"/>
        <end position="67"/>
    </location>
</feature>
<protein>
    <recommendedName>
        <fullName evidence="3">NB-ARC domain-containing protein</fullName>
    </recommendedName>
</protein>
<dbReference type="Pfam" id="PF00931">
    <property type="entry name" value="NB-ARC"/>
    <property type="match status" value="1"/>
</dbReference>
<proteinExistence type="predicted"/>
<evidence type="ECO:0000259" key="3">
    <source>
        <dbReference type="Pfam" id="PF00931"/>
    </source>
</evidence>
<dbReference type="PANTHER" id="PTHR33463">
    <property type="entry name" value="NB-ARC DOMAIN-CONTAINING PROTEIN-RELATED"/>
    <property type="match status" value="1"/>
</dbReference>
<organism evidence="4">
    <name type="scientific">Fagus sylvatica</name>
    <name type="common">Beechnut</name>
    <dbReference type="NCBI Taxonomy" id="28930"/>
    <lineage>
        <taxon>Eukaryota</taxon>
        <taxon>Viridiplantae</taxon>
        <taxon>Streptophyta</taxon>
        <taxon>Embryophyta</taxon>
        <taxon>Tracheophyta</taxon>
        <taxon>Spermatophyta</taxon>
        <taxon>Magnoliopsida</taxon>
        <taxon>eudicotyledons</taxon>
        <taxon>Gunneridae</taxon>
        <taxon>Pentapetalae</taxon>
        <taxon>rosids</taxon>
        <taxon>fabids</taxon>
        <taxon>Fagales</taxon>
        <taxon>Fagaceae</taxon>
        <taxon>Fagus</taxon>
    </lineage>
</organism>
<dbReference type="PANTHER" id="PTHR33463:SF135">
    <property type="entry name" value="RESISTANCE PROTEIN RPS2, PUTATIVE-RELATED"/>
    <property type="match status" value="1"/>
</dbReference>
<evidence type="ECO:0000313" key="4">
    <source>
        <dbReference type="EMBL" id="SPC81168.1"/>
    </source>
</evidence>
<dbReference type="AlphaFoldDB" id="A0A2N9F242"/>
<sequence>MLVICSAFKKIVGDLTEAKVGLEKKKQAMQDTIEEAVKNTEVVENDVQEWLTNVTQFIEEVQTLENQIQIDKMCCKGCCPDWIWRYKLGKQATQKTTTAVKLLQDARDFKQLTHRAPTPGIEIFSSNGDCEVFESRKLIFEELMEALRDDNCKRIGLHGLGGVGKTTLVKKVYKKAKDLFSDIVMTTVSLTPDIRKIQAIGIPSGEDQEGCKILLTTRSEHKIMILNIEELTRYAMGLEEYEDVNSLDEVRSQVRVAINQLQDSSLLLKGNIKRYVKMHDMVRDVGLWIASKGENEFKLRACTHLEKNMNFERVTTISLMASNTKQLPDKLGQATLTYQN</sequence>
<reference evidence="4" key="1">
    <citation type="submission" date="2018-02" db="EMBL/GenBank/DDBJ databases">
        <authorList>
            <person name="Cohen D.B."/>
            <person name="Kent A.D."/>
        </authorList>
    </citation>
    <scope>NUCLEOTIDE SEQUENCE</scope>
</reference>
<feature type="domain" description="NB-ARC" evidence="3">
    <location>
        <begin position="140"/>
        <end position="198"/>
    </location>
</feature>
<dbReference type="GO" id="GO:0043531">
    <property type="term" value="F:ADP binding"/>
    <property type="evidence" value="ECO:0007669"/>
    <property type="project" value="InterPro"/>
</dbReference>
<dbReference type="EMBL" id="OIVN01000499">
    <property type="protein sequence ID" value="SPC81168.1"/>
    <property type="molecule type" value="Genomic_DNA"/>
</dbReference>
<dbReference type="Gene3D" id="3.40.50.300">
    <property type="entry name" value="P-loop containing nucleotide triphosphate hydrolases"/>
    <property type="match status" value="1"/>
</dbReference>
<accession>A0A2N9F242</accession>
<evidence type="ECO:0000256" key="2">
    <source>
        <dbReference type="SAM" id="Coils"/>
    </source>
</evidence>
<dbReference type="InterPro" id="IPR002182">
    <property type="entry name" value="NB-ARC"/>
</dbReference>
<keyword evidence="1" id="KW-0611">Plant defense</keyword>
<evidence type="ECO:0000256" key="1">
    <source>
        <dbReference type="ARBA" id="ARBA00022821"/>
    </source>
</evidence>
<dbReference type="InterPro" id="IPR050905">
    <property type="entry name" value="Plant_NBS-LRR"/>
</dbReference>
<dbReference type="SUPFAM" id="SSF52540">
    <property type="entry name" value="P-loop containing nucleoside triphosphate hydrolases"/>
    <property type="match status" value="1"/>
</dbReference>
<gene>
    <name evidence="4" type="ORF">FSB_LOCUS9050</name>
</gene>